<reference evidence="2" key="1">
    <citation type="submission" date="2022-11" db="UniProtKB">
        <authorList>
            <consortium name="WormBaseParasite"/>
        </authorList>
    </citation>
    <scope>IDENTIFICATION</scope>
</reference>
<name>A0A915KE37_ROMCU</name>
<evidence type="ECO:0000313" key="1">
    <source>
        <dbReference type="Proteomes" id="UP000887565"/>
    </source>
</evidence>
<accession>A0A915KE37</accession>
<protein>
    <submittedName>
        <fullName evidence="2">Uncharacterized protein</fullName>
    </submittedName>
</protein>
<dbReference type="Proteomes" id="UP000887565">
    <property type="component" value="Unplaced"/>
</dbReference>
<dbReference type="AlphaFoldDB" id="A0A915KE37"/>
<dbReference type="WBParaSite" id="nRc.2.0.1.t36316-RA">
    <property type="protein sequence ID" value="nRc.2.0.1.t36316-RA"/>
    <property type="gene ID" value="nRc.2.0.1.g36316"/>
</dbReference>
<evidence type="ECO:0000313" key="2">
    <source>
        <dbReference type="WBParaSite" id="nRc.2.0.1.t36316-RA"/>
    </source>
</evidence>
<keyword evidence="1" id="KW-1185">Reference proteome</keyword>
<organism evidence="1 2">
    <name type="scientific">Romanomermis culicivorax</name>
    <name type="common">Nematode worm</name>
    <dbReference type="NCBI Taxonomy" id="13658"/>
    <lineage>
        <taxon>Eukaryota</taxon>
        <taxon>Metazoa</taxon>
        <taxon>Ecdysozoa</taxon>
        <taxon>Nematoda</taxon>
        <taxon>Enoplea</taxon>
        <taxon>Dorylaimia</taxon>
        <taxon>Mermithida</taxon>
        <taxon>Mermithoidea</taxon>
        <taxon>Mermithidae</taxon>
        <taxon>Romanomermis</taxon>
    </lineage>
</organism>
<proteinExistence type="predicted"/>
<sequence length="97" mass="10207">MDAVTSHEKLSLMHGVVFDTQIFGRQGAPPAITALEFLAISAELAALIVRIVPAPKDHARDAVGFRFACANAIAKTAGGRTRVAGTFRIGMATVAWS</sequence>